<organism evidence="1 2">
    <name type="scientific">Flavihumibacter stibioxidans</name>
    <dbReference type="NCBI Taxonomy" id="1834163"/>
    <lineage>
        <taxon>Bacteria</taxon>
        <taxon>Pseudomonadati</taxon>
        <taxon>Bacteroidota</taxon>
        <taxon>Chitinophagia</taxon>
        <taxon>Chitinophagales</taxon>
        <taxon>Chitinophagaceae</taxon>
        <taxon>Flavihumibacter</taxon>
    </lineage>
</organism>
<comment type="caution">
    <text evidence="1">The sequence shown here is derived from an EMBL/GenBank/DDBJ whole genome shotgun (WGS) entry which is preliminary data.</text>
</comment>
<sequence length="75" mass="8817">MDSAATLRNKLHQYIDVADEQKLQAIYVLLEDDINWRYSSADIAMLHQRRQQHLKGLSKSYTVEESLEAVRQQKK</sequence>
<evidence type="ECO:0008006" key="3">
    <source>
        <dbReference type="Google" id="ProtNLM"/>
    </source>
</evidence>
<accession>A0ABR7M9S2</accession>
<evidence type="ECO:0000313" key="2">
    <source>
        <dbReference type="Proteomes" id="UP000765802"/>
    </source>
</evidence>
<dbReference type="Proteomes" id="UP000765802">
    <property type="component" value="Unassembled WGS sequence"/>
</dbReference>
<gene>
    <name evidence="1" type="ORF">BC349_10055</name>
</gene>
<protein>
    <recommendedName>
        <fullName evidence="3">Addiction module component</fullName>
    </recommendedName>
</protein>
<keyword evidence="2" id="KW-1185">Reference proteome</keyword>
<evidence type="ECO:0000313" key="1">
    <source>
        <dbReference type="EMBL" id="MBC6491376.1"/>
    </source>
</evidence>
<dbReference type="EMBL" id="MBUA01000012">
    <property type="protein sequence ID" value="MBC6491376.1"/>
    <property type="molecule type" value="Genomic_DNA"/>
</dbReference>
<name>A0ABR7M9S2_9BACT</name>
<reference evidence="1 2" key="1">
    <citation type="submission" date="2016-07" db="EMBL/GenBank/DDBJ databases">
        <title>Genome analysis of Flavihumibacter stibioxidans YS-17.</title>
        <authorList>
            <person name="Shi K."/>
            <person name="Han Y."/>
            <person name="Wang G."/>
        </authorList>
    </citation>
    <scope>NUCLEOTIDE SEQUENCE [LARGE SCALE GENOMIC DNA]</scope>
    <source>
        <strain evidence="1 2">YS-17</strain>
    </source>
</reference>
<dbReference type="RefSeq" id="WP_187256674.1">
    <property type="nucleotide sequence ID" value="NZ_JBHULF010000014.1"/>
</dbReference>
<proteinExistence type="predicted"/>